<keyword evidence="3" id="KW-0472">Membrane</keyword>
<dbReference type="PROSITE" id="PS50010">
    <property type="entry name" value="DH_2"/>
    <property type="match status" value="1"/>
</dbReference>
<feature type="transmembrane region" description="Helical" evidence="3">
    <location>
        <begin position="200"/>
        <end position="220"/>
    </location>
</feature>
<keyword evidence="3" id="KW-0812">Transmembrane</keyword>
<keyword evidence="3" id="KW-1133">Transmembrane helix</keyword>
<dbReference type="InterPro" id="IPR051336">
    <property type="entry name" value="RhoGEF_Guanine_NuclExch_SF"/>
</dbReference>
<feature type="compositionally biased region" description="Polar residues" evidence="2">
    <location>
        <begin position="503"/>
        <end position="524"/>
    </location>
</feature>
<dbReference type="InterPro" id="IPR035899">
    <property type="entry name" value="DBL_dom_sf"/>
</dbReference>
<dbReference type="Pfam" id="PF22697">
    <property type="entry name" value="SOS1_NGEF_PH"/>
    <property type="match status" value="1"/>
</dbReference>
<dbReference type="InterPro" id="IPR000219">
    <property type="entry name" value="DH_dom"/>
</dbReference>
<organism evidence="6">
    <name type="scientific">Brugia malayi</name>
    <name type="common">Filarial nematode worm</name>
    <dbReference type="NCBI Taxonomy" id="6279"/>
    <lineage>
        <taxon>Eukaryota</taxon>
        <taxon>Metazoa</taxon>
        <taxon>Ecdysozoa</taxon>
        <taxon>Nematoda</taxon>
        <taxon>Chromadorea</taxon>
        <taxon>Rhabditida</taxon>
        <taxon>Spirurina</taxon>
        <taxon>Spiruromorpha</taxon>
        <taxon>Filarioidea</taxon>
        <taxon>Onchocercidae</taxon>
        <taxon>Brugia</taxon>
    </lineage>
</organism>
<name>A0A0J9Y7L4_BRUMA</name>
<evidence type="ECO:0000313" key="6">
    <source>
        <dbReference type="EMBL" id="CDQ03415.2"/>
    </source>
</evidence>
<dbReference type="SMART" id="SM00325">
    <property type="entry name" value="RhoGEF"/>
    <property type="match status" value="1"/>
</dbReference>
<feature type="domain" description="PH" evidence="4">
    <location>
        <begin position="327"/>
        <end position="441"/>
    </location>
</feature>
<dbReference type="PANTHER" id="PTHR22826:SF211">
    <property type="entry name" value="LD43457P"/>
    <property type="match status" value="1"/>
</dbReference>
<dbReference type="WormBase" id="Bm2189a">
    <property type="protein sequence ID" value="BM44514"/>
    <property type="gene ID" value="WBGene00222450"/>
    <property type="gene designation" value="Bma-cgef-1"/>
</dbReference>
<reference evidence="6" key="2">
    <citation type="submission" date="2012-12" db="EMBL/GenBank/DDBJ databases">
        <authorList>
            <person name="Gao Y.W."/>
            <person name="Fan S.T."/>
            <person name="Sun H.T."/>
            <person name="Wang Z."/>
            <person name="Gao X.L."/>
            <person name="Li Y.G."/>
            <person name="Wang T.C."/>
            <person name="Zhang K."/>
            <person name="Xu W.W."/>
            <person name="Yu Z.J."/>
            <person name="Xia X.Z."/>
        </authorList>
    </citation>
    <scope>NUCLEOTIDE SEQUENCE</scope>
    <source>
        <strain evidence="6">FR3</strain>
    </source>
</reference>
<evidence type="ECO:0000256" key="2">
    <source>
        <dbReference type="SAM" id="MobiDB-lite"/>
    </source>
</evidence>
<dbReference type="SMART" id="SM00233">
    <property type="entry name" value="PH"/>
    <property type="match status" value="1"/>
</dbReference>
<dbReference type="Gene3D" id="2.30.29.30">
    <property type="entry name" value="Pleckstrin-homology domain (PH domain)/Phosphotyrosine-binding domain (PTB)"/>
    <property type="match status" value="1"/>
</dbReference>
<dbReference type="CDD" id="cd00160">
    <property type="entry name" value="RhoGEF"/>
    <property type="match status" value="1"/>
</dbReference>
<dbReference type="GO" id="GO:0005085">
    <property type="term" value="F:guanyl-nucleotide exchange factor activity"/>
    <property type="evidence" value="ECO:0007669"/>
    <property type="project" value="UniProtKB-KW"/>
</dbReference>
<evidence type="ECO:0000256" key="3">
    <source>
        <dbReference type="SAM" id="Phobius"/>
    </source>
</evidence>
<keyword evidence="1" id="KW-0344">Guanine-nucleotide releasing factor</keyword>
<dbReference type="InterPro" id="IPR001849">
    <property type="entry name" value="PH_domain"/>
</dbReference>
<gene>
    <name evidence="7" type="primary">bma-cgef-1</name>
    <name evidence="6" type="synonym">Bma-cgef-1</name>
    <name evidence="7" type="ORF">Bm2189</name>
    <name evidence="6" type="ORF">BM_Bm2189</name>
</gene>
<feature type="compositionally biased region" description="Low complexity" evidence="2">
    <location>
        <begin position="451"/>
        <end position="479"/>
    </location>
</feature>
<dbReference type="InterPro" id="IPR011993">
    <property type="entry name" value="PH-like_dom_sf"/>
</dbReference>
<proteinExistence type="predicted"/>
<dbReference type="PANTHER" id="PTHR22826">
    <property type="entry name" value="RHO GUANINE EXCHANGE FACTOR-RELATED"/>
    <property type="match status" value="1"/>
</dbReference>
<dbReference type="SUPFAM" id="SSF50729">
    <property type="entry name" value="PH domain-like"/>
    <property type="match status" value="1"/>
</dbReference>
<dbReference type="Pfam" id="PF00621">
    <property type="entry name" value="RhoGEF"/>
    <property type="match status" value="1"/>
</dbReference>
<dbReference type="PROSITE" id="PS50003">
    <property type="entry name" value="PH_DOMAIN"/>
    <property type="match status" value="1"/>
</dbReference>
<feature type="compositionally biased region" description="Low complexity" evidence="2">
    <location>
        <begin position="525"/>
        <end position="537"/>
    </location>
</feature>
<dbReference type="EMBL" id="LN856728">
    <property type="protein sequence ID" value="CDQ03415.2"/>
    <property type="molecule type" value="Genomic_DNA"/>
</dbReference>
<dbReference type="SUPFAM" id="SSF48065">
    <property type="entry name" value="DBL homology domain (DH-domain)"/>
    <property type="match status" value="1"/>
</dbReference>
<reference evidence="6" key="1">
    <citation type="journal article" date="2007" name="Science">
        <title>Draft genome of the filarial nematode parasite Brugia malayi.</title>
        <authorList>
            <person name="Ghedin E."/>
            <person name="Wang S."/>
            <person name="Spiro D."/>
            <person name="Caler E."/>
            <person name="Zhao Q."/>
            <person name="Crabtree J."/>
            <person name="Allen J.E."/>
            <person name="Delcher A.L."/>
            <person name="Guiliano D.B."/>
            <person name="Miranda-Saavedra D."/>
            <person name="Angiuoli S.V."/>
            <person name="Creasy T."/>
            <person name="Amedeo P."/>
            <person name="Haas B."/>
            <person name="El-Sayed N.M."/>
            <person name="Wortman J.R."/>
            <person name="Feldblyum T."/>
            <person name="Tallon L."/>
            <person name="Schatz M."/>
            <person name="Shumway M."/>
            <person name="Koo H."/>
            <person name="Salzberg S.L."/>
            <person name="Schobel S."/>
            <person name="Pertea M."/>
            <person name="Pop M."/>
            <person name="White O."/>
            <person name="Barton G.J."/>
            <person name="Carlow C.K."/>
            <person name="Crawford M.J."/>
            <person name="Daub J."/>
            <person name="Dimmic M.W."/>
            <person name="Estes C.F."/>
            <person name="Foster J.M."/>
            <person name="Ganatra M."/>
            <person name="Gregory W.F."/>
            <person name="Johnson N.M."/>
            <person name="Jin J."/>
            <person name="Komuniecki R."/>
            <person name="Korf I."/>
            <person name="Kumar S."/>
            <person name="Laney S."/>
            <person name="Li B.W."/>
            <person name="Li W."/>
            <person name="Lindblom T.H."/>
            <person name="Lustigman S."/>
            <person name="Ma D."/>
            <person name="Maina C.V."/>
            <person name="Martin D.M."/>
            <person name="McCarter J.P."/>
            <person name="McReynolds L."/>
            <person name="Mitreva M."/>
            <person name="Nutman T.B."/>
            <person name="Parkinson J."/>
            <person name="Peregrin-Alvarez J.M."/>
            <person name="Poole C."/>
            <person name="Ren Q."/>
            <person name="Saunders L."/>
            <person name="Sluder A.E."/>
            <person name="Smith K."/>
            <person name="Stanke M."/>
            <person name="Unnasch T.R."/>
            <person name="Ware J."/>
            <person name="Wei A.D."/>
            <person name="Weil G."/>
            <person name="Williams D.J."/>
            <person name="Zhang Y."/>
            <person name="Williams S.A."/>
            <person name="Fraser-Liggett C."/>
            <person name="Slatko B."/>
            <person name="Blaxter M.L."/>
            <person name="Scott A.L."/>
        </authorList>
    </citation>
    <scope>NUCLEOTIDE SEQUENCE</scope>
    <source>
        <strain evidence="6">FR3</strain>
    </source>
</reference>
<evidence type="ECO:0000256" key="1">
    <source>
        <dbReference type="ARBA" id="ARBA00022658"/>
    </source>
</evidence>
<feature type="region of interest" description="Disordered" evidence="2">
    <location>
        <begin position="447"/>
        <end position="537"/>
    </location>
</feature>
<evidence type="ECO:0000313" key="7">
    <source>
        <dbReference type="WormBase" id="Bm2189a"/>
    </source>
</evidence>
<protein>
    <submittedName>
        <fullName evidence="6">BMA-CGEF-1, isoform a</fullName>
    </submittedName>
</protein>
<dbReference type="Gene3D" id="1.20.900.10">
    <property type="entry name" value="Dbl homology (DH) domain"/>
    <property type="match status" value="1"/>
</dbReference>
<dbReference type="GO" id="GO:0005737">
    <property type="term" value="C:cytoplasm"/>
    <property type="evidence" value="ECO:0007669"/>
    <property type="project" value="TreeGrafter"/>
</dbReference>
<dbReference type="AlphaFoldDB" id="A0A0J9Y7L4"/>
<feature type="domain" description="DH" evidence="5">
    <location>
        <begin position="151"/>
        <end position="315"/>
    </location>
</feature>
<accession>A0A0J9Y7L4</accession>
<sequence length="584" mass="65734">MIRRQVFHLSLRAKQKANYTSNRECKSSRNTITDFPDDDSNEPLSHFVDECCMDENELSRNGKHFKRQHTNLINSNNSDVVMFFKSRIRKSKSWSAPIRQTRQIEVLHDNPQNAFICGKNAEYGGPVGNSSDSSSSGVGGATIGFDQPASLLNFAISELVNTEQSYVRELKSIVDFYIRPFEAPENEHLITSHLRDRSDILFVIYLIIYFNYLLADFLAAGNSINEICRCFLNHRNKFLQLYHHYCQNKPLGEECQKRAGHPLPLSAYLLKPVQRITKYQLLLKEVHRHCSDQAKPHVDEALASMLDLLAQLNTAMHQLHIAGFVGDLCQMGPLRLQNECDIYPFKKRTRRLNKPQRRHLFLFDGGLLFCKKRSQSLPYASEYYEHKLSIPTCSLGFSETSKTSSARFEVWDETKNEAYVVQPIDESARIKWIQRLYSQQHRPMRPQSWASTISTDSIRSSDTTTDGSVVDGNGNNSNGIYCSSPSSGSPTFVPIISDEDPDNNITTNDQLQTRSYSCPENSLGSLSPSPLSSSTTTTKPITTATIPSAGVLNTILAKSLTTTTATPLNTIIESSSSTELFATI</sequence>
<evidence type="ECO:0000259" key="5">
    <source>
        <dbReference type="PROSITE" id="PS50010"/>
    </source>
</evidence>
<feature type="compositionally biased region" description="Polar residues" evidence="2">
    <location>
        <begin position="480"/>
        <end position="490"/>
    </location>
</feature>
<evidence type="ECO:0000259" key="4">
    <source>
        <dbReference type="PROSITE" id="PS50003"/>
    </source>
</evidence>
<dbReference type="InterPro" id="IPR055251">
    <property type="entry name" value="SOS1_NGEF_PH"/>
</dbReference>